<evidence type="ECO:0000313" key="3">
    <source>
        <dbReference type="EMBL" id="TID29291.1"/>
    </source>
</evidence>
<comment type="caution">
    <text evidence="3">The sequence shown here is derived from an EMBL/GenBank/DDBJ whole genome shotgun (WGS) entry which is preliminary data.</text>
</comment>
<dbReference type="STRING" id="52247.A0A4T0X298"/>
<feature type="region of interest" description="Disordered" evidence="1">
    <location>
        <begin position="548"/>
        <end position="582"/>
    </location>
</feature>
<sequence>MFHTPPVKSNWQSETSIANSYDIEQTDSTQNSITLSDVEVTSGQTSLSTQDINDLLNKPIDNTTVTDDLNKLIESNRTLDNNTTLQSESSSFIESSEIPSENDLPKPLLQIYRTFLQELKEPKFDRSLASFEIAELFQSFYQRFETETTQYLREIGDDDSHLFYRHNLTLERLLSDKFYSQIIFPLKHIQIDDYEEELNDDFNDKLGCLSSLNINFSHLDIDLPSEIEKEFIEQLQMKVLPEFELFTAERSPSLKMKYLIKIHKRIAQIIASLTKSKDAILNTDMYLPLLIFTIIKLDELRAYFLTRQLLFIKRFSNEFIFSKPSESLDLEKGKLLYVLANFEAAISYLASVTLDNLNIEAPDERIDLLPGSTRPRDELLKLLKLPIQLEKVEEKVAEFKTLNPLVINEQYKDLPESPFNNWINYKNVSIPNAVITANQGIKSISQTIDLSLGDIIDKVPFFHNPGFSDESLLSQNNQKKEDSTLSDVLLKQLEENDAFEKQIKEKLTPVTSDEKKEKENKDKEDGIISKFTVSMGGVMKNLRGVSASSSSTSLNAQVSDNGLISNKNPSNKSSTNKIRSRGTSFLNSHSSIFGSPSTSMVDQTLNNNTSYTNVNMHSPTREQRSSLSILSSIENAFDNVRNNRSRDNSLLYQQHNQQSQIASNSSNANGPAFQPLTKSFEEMSISELREMYAQYQALVALHRNV</sequence>
<reference evidence="3 4" key="1">
    <citation type="journal article" date="2019" name="Front. Genet.">
        <title>Whole-Genome Sequencing of the Opportunistic Yeast Pathogen Candida inconspicua Uncovers Its Hybrid Origin.</title>
        <authorList>
            <person name="Mixao V."/>
            <person name="Hansen A.P."/>
            <person name="Saus E."/>
            <person name="Boekhout T."/>
            <person name="Lass-Florl C."/>
            <person name="Gabaldon T."/>
        </authorList>
    </citation>
    <scope>NUCLEOTIDE SEQUENCE [LARGE SCALE GENOMIC DNA]</scope>
    <source>
        <strain evidence="3 4">CBS 180</strain>
    </source>
</reference>
<name>A0A4T0X298_9ASCO</name>
<dbReference type="InterPro" id="IPR037191">
    <property type="entry name" value="VPS9_dom_sf"/>
</dbReference>
<feature type="domain" description="VPS9" evidence="2">
    <location>
        <begin position="196"/>
        <end position="358"/>
    </location>
</feature>
<evidence type="ECO:0000256" key="1">
    <source>
        <dbReference type="SAM" id="MobiDB-lite"/>
    </source>
</evidence>
<organism evidence="3 4">
    <name type="scientific">Pichia inconspicua</name>
    <dbReference type="NCBI Taxonomy" id="52247"/>
    <lineage>
        <taxon>Eukaryota</taxon>
        <taxon>Fungi</taxon>
        <taxon>Dikarya</taxon>
        <taxon>Ascomycota</taxon>
        <taxon>Saccharomycotina</taxon>
        <taxon>Pichiomycetes</taxon>
        <taxon>Pichiales</taxon>
        <taxon>Pichiaceae</taxon>
        <taxon>Pichia</taxon>
    </lineage>
</organism>
<dbReference type="PROSITE" id="PS51205">
    <property type="entry name" value="VPS9"/>
    <property type="match status" value="1"/>
</dbReference>
<accession>A0A4T0X298</accession>
<proteinExistence type="predicted"/>
<dbReference type="InterPro" id="IPR003123">
    <property type="entry name" value="VPS9"/>
</dbReference>
<gene>
    <name evidence="3" type="ORF">CANINC_002087</name>
</gene>
<dbReference type="SMART" id="SM00167">
    <property type="entry name" value="VPS9"/>
    <property type="match status" value="1"/>
</dbReference>
<evidence type="ECO:0000313" key="4">
    <source>
        <dbReference type="Proteomes" id="UP000307173"/>
    </source>
</evidence>
<dbReference type="Pfam" id="PF02204">
    <property type="entry name" value="VPS9"/>
    <property type="match status" value="1"/>
</dbReference>
<feature type="compositionally biased region" description="Polar residues" evidence="1">
    <location>
        <begin position="554"/>
        <end position="564"/>
    </location>
</feature>
<evidence type="ECO:0000259" key="2">
    <source>
        <dbReference type="PROSITE" id="PS51205"/>
    </source>
</evidence>
<keyword evidence="4" id="KW-1185">Reference proteome</keyword>
<dbReference type="Gene3D" id="1.20.1050.80">
    <property type="entry name" value="VPS9 domain"/>
    <property type="match status" value="1"/>
</dbReference>
<dbReference type="EMBL" id="SELW01000326">
    <property type="protein sequence ID" value="TID29291.1"/>
    <property type="molecule type" value="Genomic_DNA"/>
</dbReference>
<protein>
    <recommendedName>
        <fullName evidence="2">VPS9 domain-containing protein</fullName>
    </recommendedName>
</protein>
<dbReference type="Proteomes" id="UP000307173">
    <property type="component" value="Unassembled WGS sequence"/>
</dbReference>
<feature type="compositionally biased region" description="Low complexity" evidence="1">
    <location>
        <begin position="565"/>
        <end position="577"/>
    </location>
</feature>
<dbReference type="AlphaFoldDB" id="A0A4T0X298"/>
<dbReference type="OrthoDB" id="10264848at2759"/>
<dbReference type="SUPFAM" id="SSF109993">
    <property type="entry name" value="VPS9 domain"/>
    <property type="match status" value="1"/>
</dbReference>
<feature type="region of interest" description="Disordered" evidence="1">
    <location>
        <begin position="504"/>
        <end position="523"/>
    </location>
</feature>